<keyword evidence="3" id="KW-1185">Reference proteome</keyword>
<accession>A0A8I0MX99</accession>
<evidence type="ECO:0000313" key="2">
    <source>
        <dbReference type="EMBL" id="MBE0346870.1"/>
    </source>
</evidence>
<dbReference type="AlphaFoldDB" id="A0A8I0MX99"/>
<comment type="caution">
    <text evidence="2">The sequence shown here is derived from an EMBL/GenBank/DDBJ whole genome shotgun (WGS) entry which is preliminary data.</text>
</comment>
<dbReference type="InterPro" id="IPR042099">
    <property type="entry name" value="ANL_N_sf"/>
</dbReference>
<evidence type="ECO:0000313" key="3">
    <source>
        <dbReference type="Proteomes" id="UP000660708"/>
    </source>
</evidence>
<dbReference type="GO" id="GO:0008218">
    <property type="term" value="P:bioluminescence"/>
    <property type="evidence" value="ECO:0007669"/>
    <property type="project" value="InterPro"/>
</dbReference>
<sequence>MHLSDEELLELPVYDLCQNEKWELLTPLLDELHHFHKVHCEKYSATQQLGGTPLAVRAFKNQLLSSIDADKIHRILKSSGTTGTQSQIVLDSDTARLQSKVLSKIMQHWLGPKRLPLLILDSRKALDVHSGMSARAAGIQGMSFFGRDYHFALDENMDLDLAVIMSFADKYAGKPVFMYGFTFIIWQRIVQQLRQLGKQVAFSDAFLLHGGGWKKISEQAVDKKTFKQELSACFGNVTVHDYYGMVEQTGTIYVECEHGMLHAPVWSDINVVDPVTLRPLPAHTVGVVQLQSVIARSYPGHNLLTEDLAIIHGIDDCVCGRKGKYFTIQGRVAQAEVRGCSDTFK</sequence>
<dbReference type="RefSeq" id="WP_147389964.1">
    <property type="nucleotide sequence ID" value="NZ_AQHF01000024.1"/>
</dbReference>
<dbReference type="SUPFAM" id="SSF56801">
    <property type="entry name" value="Acetyl-CoA synthetase-like"/>
    <property type="match status" value="1"/>
</dbReference>
<dbReference type="Pfam" id="PF04443">
    <property type="entry name" value="LuxE"/>
    <property type="match status" value="1"/>
</dbReference>
<evidence type="ECO:0000259" key="1">
    <source>
        <dbReference type="Pfam" id="PF04443"/>
    </source>
</evidence>
<reference evidence="2 3" key="1">
    <citation type="submission" date="2015-06" db="EMBL/GenBank/DDBJ databases">
        <title>Genome sequence of Pseudoalteromonas peptidolytica.</title>
        <authorList>
            <person name="Xie B.-B."/>
            <person name="Rong J.-C."/>
            <person name="Qin Q.-L."/>
            <person name="Zhang Y.-Z."/>
        </authorList>
    </citation>
    <scope>NUCLEOTIDE SEQUENCE [LARGE SCALE GENOMIC DNA]</scope>
    <source>
        <strain evidence="2 3">F12-50-A1</strain>
    </source>
</reference>
<gene>
    <name evidence="2" type="ORF">PPEP_a2999</name>
</gene>
<dbReference type="GO" id="GO:0047474">
    <property type="term" value="F:long-chain fatty acid--protein ligase activity"/>
    <property type="evidence" value="ECO:0007669"/>
    <property type="project" value="InterPro"/>
</dbReference>
<dbReference type="InterPro" id="IPR007534">
    <property type="entry name" value="LuxE"/>
</dbReference>
<dbReference type="EMBL" id="AQHF01000024">
    <property type="protein sequence ID" value="MBE0346870.1"/>
    <property type="molecule type" value="Genomic_DNA"/>
</dbReference>
<name>A0A8I0MX99_9GAMM</name>
<dbReference type="Proteomes" id="UP000660708">
    <property type="component" value="Unassembled WGS sequence"/>
</dbReference>
<organism evidence="2 3">
    <name type="scientific">Pseudoalteromonas peptidolytica F12-50-A1</name>
    <dbReference type="NCBI Taxonomy" id="1315280"/>
    <lineage>
        <taxon>Bacteria</taxon>
        <taxon>Pseudomonadati</taxon>
        <taxon>Pseudomonadota</taxon>
        <taxon>Gammaproteobacteria</taxon>
        <taxon>Alteromonadales</taxon>
        <taxon>Pseudoalteromonadaceae</taxon>
        <taxon>Pseudoalteromonas</taxon>
    </lineage>
</organism>
<protein>
    <recommendedName>
        <fullName evidence="1">Acyl-protein synthetase LuxE domain-containing protein</fullName>
    </recommendedName>
</protein>
<feature type="domain" description="Acyl-protein synthetase LuxE" evidence="1">
    <location>
        <begin position="53"/>
        <end position="343"/>
    </location>
</feature>
<dbReference type="Gene3D" id="3.40.50.12780">
    <property type="entry name" value="N-terminal domain of ligase-like"/>
    <property type="match status" value="1"/>
</dbReference>
<proteinExistence type="predicted"/>